<reference evidence="5 6" key="1">
    <citation type="submission" date="2020-08" db="EMBL/GenBank/DDBJ databases">
        <title>Genomic Encyclopedia of Type Strains, Phase IV (KMG-IV): sequencing the most valuable type-strain genomes for metagenomic binning, comparative biology and taxonomic classification.</title>
        <authorList>
            <person name="Goeker M."/>
        </authorList>
    </citation>
    <scope>NUCLEOTIDE SEQUENCE [LARGE SCALE GENOMIC DNA]</scope>
    <source>
        <strain evidence="5 6">DSM 103725</strain>
    </source>
</reference>
<gene>
    <name evidence="5" type="ORF">HNQ40_001137</name>
</gene>
<evidence type="ECO:0000313" key="5">
    <source>
        <dbReference type="EMBL" id="MBB6429331.1"/>
    </source>
</evidence>
<comment type="similarity">
    <text evidence="1">Belongs to the UDPGP type 1 family.</text>
</comment>
<dbReference type="InterPro" id="IPR029044">
    <property type="entry name" value="Nucleotide-diphossugar_trans"/>
</dbReference>
<proteinExistence type="inferred from homology"/>
<dbReference type="GO" id="GO:0003977">
    <property type="term" value="F:UDP-N-acetylglucosamine diphosphorylase activity"/>
    <property type="evidence" value="ECO:0007669"/>
    <property type="project" value="UniProtKB-EC"/>
</dbReference>
<dbReference type="InterPro" id="IPR002618">
    <property type="entry name" value="UDPGP_fam"/>
</dbReference>
<evidence type="ECO:0000256" key="1">
    <source>
        <dbReference type="ARBA" id="ARBA00010401"/>
    </source>
</evidence>
<dbReference type="SUPFAM" id="SSF53448">
    <property type="entry name" value="Nucleotide-diphospho-sugar transferases"/>
    <property type="match status" value="1"/>
</dbReference>
<accession>A0A7X0LK71</accession>
<dbReference type="GO" id="GO:0052630">
    <property type="term" value="F:UDP-N-acetylgalactosamine diphosphorylase activity"/>
    <property type="evidence" value="ECO:0007669"/>
    <property type="project" value="UniProtKB-EC"/>
</dbReference>
<dbReference type="AlphaFoldDB" id="A0A7X0LK71"/>
<keyword evidence="3 5" id="KW-0548">Nucleotidyltransferase</keyword>
<evidence type="ECO:0000256" key="3">
    <source>
        <dbReference type="ARBA" id="ARBA00022695"/>
    </source>
</evidence>
<dbReference type="EC" id="2.7.7.23" evidence="5"/>
<dbReference type="Proteomes" id="UP000541810">
    <property type="component" value="Unassembled WGS sequence"/>
</dbReference>
<evidence type="ECO:0000256" key="2">
    <source>
        <dbReference type="ARBA" id="ARBA00022679"/>
    </source>
</evidence>
<dbReference type="PANTHER" id="PTHR11952">
    <property type="entry name" value="UDP- GLUCOSE PYROPHOSPHORYLASE"/>
    <property type="match status" value="1"/>
</dbReference>
<name>A0A7X0LK71_9BACT</name>
<dbReference type="RefSeq" id="WP_184676915.1">
    <property type="nucleotide sequence ID" value="NZ_JACHGY010000001.1"/>
</dbReference>
<evidence type="ECO:0000256" key="4">
    <source>
        <dbReference type="SAM" id="MobiDB-lite"/>
    </source>
</evidence>
<evidence type="ECO:0000313" key="6">
    <source>
        <dbReference type="Proteomes" id="UP000541810"/>
    </source>
</evidence>
<dbReference type="Gene3D" id="3.90.550.10">
    <property type="entry name" value="Spore Coat Polysaccharide Biosynthesis Protein SpsA, Chain A"/>
    <property type="match status" value="1"/>
</dbReference>
<comment type="caution">
    <text evidence="5">The sequence shown here is derived from an EMBL/GenBank/DDBJ whole genome shotgun (WGS) entry which is preliminary data.</text>
</comment>
<dbReference type="CDD" id="cd04193">
    <property type="entry name" value="UDPGlcNAc_PPase"/>
    <property type="match status" value="1"/>
</dbReference>
<protein>
    <submittedName>
        <fullName evidence="5">UDP-N-acetylglucosamine/UDP-N-acetylgalactosamine diphosphorylase</fullName>
        <ecNumber evidence="5">2.7.7.23</ecNumber>
        <ecNumber evidence="5">2.7.7.83</ecNumber>
    </submittedName>
</protein>
<dbReference type="InterPro" id="IPR039741">
    <property type="entry name" value="UDP-sugar_pyrophosphorylase"/>
</dbReference>
<dbReference type="Pfam" id="PF01704">
    <property type="entry name" value="UDPGP"/>
    <property type="match status" value="1"/>
</dbReference>
<feature type="region of interest" description="Disordered" evidence="4">
    <location>
        <begin position="404"/>
        <end position="425"/>
    </location>
</feature>
<keyword evidence="6" id="KW-1185">Reference proteome</keyword>
<organism evidence="5 6">
    <name type="scientific">Algisphaera agarilytica</name>
    <dbReference type="NCBI Taxonomy" id="1385975"/>
    <lineage>
        <taxon>Bacteria</taxon>
        <taxon>Pseudomonadati</taxon>
        <taxon>Planctomycetota</taxon>
        <taxon>Phycisphaerae</taxon>
        <taxon>Phycisphaerales</taxon>
        <taxon>Phycisphaeraceae</taxon>
        <taxon>Algisphaera</taxon>
    </lineage>
</organism>
<dbReference type="EMBL" id="JACHGY010000001">
    <property type="protein sequence ID" value="MBB6429331.1"/>
    <property type="molecule type" value="Genomic_DNA"/>
</dbReference>
<dbReference type="PANTHER" id="PTHR11952:SF2">
    <property type="entry name" value="LD24639P"/>
    <property type="match status" value="1"/>
</dbReference>
<keyword evidence="2 5" id="KW-0808">Transferase</keyword>
<dbReference type="EC" id="2.7.7.83" evidence="5"/>
<sequence length="483" mass="52672">MSLDERYAAVHATLESVGQAHVLAHYASLDDAQKESLLSECEGIDWPEVARLIETHVKNKPEFELSDDIQPAPWYPHVPHANLEAKYNEARALGEKLVGEGKVAAFTVAGGQGTRLGCDGPKGTFPASPIRGTTLFACFAEYLLKVEAKYGKAVPWYVMTSPINDAATRAFFEENNHFGLDAANVMIFPQAMMPAIDMASHKVLLETPSSLALSPNGHGGSLKALWTSGAIADMKQRGVEQISYTQVDNPTVRMIDPLFIGLHSLDEAQMSSKMLPKAFPKEKLGNFCLADDKMTVIEYSNLPDELAEQTTEDGELRFRAGSIALHCINVDFVESINTSPEGFSLPFNRAEKKVPFLDEATGQTVKPESPNAVKLETFVFDALPMCEDSIVYETDRVDEFAPIKNADTPEGEADATDSPASSKKLQTERAARWLEAAGVEVTRDADGAVEAVIEIKQTTAIYPEDLKAVELPVAIRPGDEVLL</sequence>